<comment type="similarity">
    <text evidence="1">Belongs to the ATP-dependent AMP-binding enzyme family.</text>
</comment>
<protein>
    <submittedName>
        <fullName evidence="6">O-succinylbenzoate--CoA ligase</fullName>
    </submittedName>
</protein>
<evidence type="ECO:0000256" key="3">
    <source>
        <dbReference type="SAM" id="Phobius"/>
    </source>
</evidence>
<dbReference type="InterPro" id="IPR020845">
    <property type="entry name" value="AMP-binding_CS"/>
</dbReference>
<dbReference type="InterPro" id="IPR042099">
    <property type="entry name" value="ANL_N_sf"/>
</dbReference>
<evidence type="ECO:0000313" key="6">
    <source>
        <dbReference type="EMBL" id="PSR23210.1"/>
    </source>
</evidence>
<gene>
    <name evidence="6" type="ORF">C7B45_03695</name>
</gene>
<dbReference type="InterPro" id="IPR045851">
    <property type="entry name" value="AMP-bd_C_sf"/>
</dbReference>
<dbReference type="GO" id="GO:0016878">
    <property type="term" value="F:acid-thiol ligase activity"/>
    <property type="evidence" value="ECO:0007669"/>
    <property type="project" value="UniProtKB-ARBA"/>
</dbReference>
<keyword evidence="3" id="KW-0472">Membrane</keyword>
<dbReference type="Proteomes" id="UP000241848">
    <property type="component" value="Unassembled WGS sequence"/>
</dbReference>
<evidence type="ECO:0000256" key="1">
    <source>
        <dbReference type="ARBA" id="ARBA00006432"/>
    </source>
</evidence>
<keyword evidence="2 6" id="KW-0436">Ligase</keyword>
<dbReference type="Gene3D" id="3.30.300.30">
    <property type="match status" value="1"/>
</dbReference>
<comment type="caution">
    <text evidence="6">The sequence shown here is derived from an EMBL/GenBank/DDBJ whole genome shotgun (WGS) entry which is preliminary data.</text>
</comment>
<dbReference type="InterPro" id="IPR025110">
    <property type="entry name" value="AMP-bd_C"/>
</dbReference>
<dbReference type="EMBL" id="PXYV01000007">
    <property type="protein sequence ID" value="PSR23210.1"/>
    <property type="molecule type" value="Genomic_DNA"/>
</dbReference>
<name>A0A2T2WLV5_9FIRM</name>
<organism evidence="6 7">
    <name type="scientific">Sulfobacillus acidophilus</name>
    <dbReference type="NCBI Taxonomy" id="53633"/>
    <lineage>
        <taxon>Bacteria</taxon>
        <taxon>Bacillati</taxon>
        <taxon>Bacillota</taxon>
        <taxon>Clostridia</taxon>
        <taxon>Eubacteriales</taxon>
        <taxon>Clostridiales Family XVII. Incertae Sedis</taxon>
        <taxon>Sulfobacillus</taxon>
    </lineage>
</organism>
<dbReference type="AlphaFoldDB" id="A0A2T2WLV5"/>
<dbReference type="Pfam" id="PF00501">
    <property type="entry name" value="AMP-binding"/>
    <property type="match status" value="1"/>
</dbReference>
<dbReference type="FunFam" id="3.30.300.30:FF:000008">
    <property type="entry name" value="2,3-dihydroxybenzoate-AMP ligase"/>
    <property type="match status" value="1"/>
</dbReference>
<evidence type="ECO:0000259" key="5">
    <source>
        <dbReference type="Pfam" id="PF13193"/>
    </source>
</evidence>
<feature type="domain" description="AMP-binding enzyme C-terminal" evidence="5">
    <location>
        <begin position="410"/>
        <end position="485"/>
    </location>
</feature>
<reference evidence="6 7" key="1">
    <citation type="journal article" date="2014" name="BMC Genomics">
        <title>Comparison of environmental and isolate Sulfobacillus genomes reveals diverse carbon, sulfur, nitrogen, and hydrogen metabolisms.</title>
        <authorList>
            <person name="Justice N.B."/>
            <person name="Norman A."/>
            <person name="Brown C.T."/>
            <person name="Singh A."/>
            <person name="Thomas B.C."/>
            <person name="Banfield J.F."/>
        </authorList>
    </citation>
    <scope>NUCLEOTIDE SEQUENCE [LARGE SCALE GENOMIC DNA]</scope>
    <source>
        <strain evidence="6">AMDSBA3</strain>
    </source>
</reference>
<keyword evidence="3" id="KW-1133">Transmembrane helix</keyword>
<accession>A0A2T2WLV5</accession>
<dbReference type="NCBIfam" id="NF004837">
    <property type="entry name" value="PRK06187.1"/>
    <property type="match status" value="1"/>
</dbReference>
<dbReference type="PANTHER" id="PTHR43767">
    <property type="entry name" value="LONG-CHAIN-FATTY-ACID--COA LIGASE"/>
    <property type="match status" value="1"/>
</dbReference>
<evidence type="ECO:0000313" key="7">
    <source>
        <dbReference type="Proteomes" id="UP000241848"/>
    </source>
</evidence>
<feature type="transmembrane region" description="Helical" evidence="3">
    <location>
        <begin position="64"/>
        <end position="83"/>
    </location>
</feature>
<evidence type="ECO:0000259" key="4">
    <source>
        <dbReference type="Pfam" id="PF00501"/>
    </source>
</evidence>
<evidence type="ECO:0000256" key="2">
    <source>
        <dbReference type="ARBA" id="ARBA00022598"/>
    </source>
</evidence>
<dbReference type="InterPro" id="IPR050237">
    <property type="entry name" value="ATP-dep_AMP-bd_enzyme"/>
</dbReference>
<dbReference type="InterPro" id="IPR000873">
    <property type="entry name" value="AMP-dep_synth/lig_dom"/>
</dbReference>
<keyword evidence="3" id="KW-0812">Transmembrane</keyword>
<dbReference type="SUPFAM" id="SSF56801">
    <property type="entry name" value="Acetyl-CoA synthetase-like"/>
    <property type="match status" value="1"/>
</dbReference>
<dbReference type="PROSITE" id="PS00455">
    <property type="entry name" value="AMP_BINDING"/>
    <property type="match status" value="1"/>
</dbReference>
<dbReference type="Gene3D" id="3.40.50.12780">
    <property type="entry name" value="N-terminal domain of ligase-like"/>
    <property type="match status" value="1"/>
</dbReference>
<dbReference type="Pfam" id="PF13193">
    <property type="entry name" value="AMP-binding_C"/>
    <property type="match status" value="1"/>
</dbReference>
<feature type="domain" description="AMP-dependent synthetase/ligase" evidence="4">
    <location>
        <begin position="9"/>
        <end position="360"/>
    </location>
</feature>
<proteinExistence type="inferred from homology"/>
<sequence length="504" mass="56517">MGVADWVSHRARITPNKDALVDRHGRLTYAELEREMQNVGTALQDLGVRPQDRVAVLMMNRMEFVVVLMACAYIGAIFVPINYRLNPDEVQFIVDDAQPELLVYEGEFEPTLAAMQPQAMKVINVDRSDHEWGSYRWMVNHEPAGQSTVLGTDVAALLYTSGTTGRPKGVMLTHDMFLWNAIEFVTDWDIMASDCSLVVNPIFHAVLNILTTPMLYKGGTVILQDKFDPEVALDWMEKERVTCMFAIPTNWLALIQSPTFLRRDLSALRFAAGGGAPVPMSVLEFFDEHGIPFREAFGLTETAPAVSTMPAGQSIRKRGSIGKPFMHMRTRIVDAQGHDVGVDEVGELIVSGPNVFHGYWNRPKASAEAIKEGWFYTGDLAREDSDGYIFIIDRKKDLIISGGENIASVELEQVLYKHPDVLEVAVIAVPDERWGEVPLAAVVKKPMATVDESGLLEYCRSQLAHFKAPRRVVFMEQLPKTATGKIQKNVLRDEFWRDQGRQVH</sequence>
<dbReference type="PANTHER" id="PTHR43767:SF1">
    <property type="entry name" value="NONRIBOSOMAL PEPTIDE SYNTHASE PES1 (EUROFUNG)-RELATED"/>
    <property type="match status" value="1"/>
</dbReference>
<dbReference type="CDD" id="cd17631">
    <property type="entry name" value="FACL_FadD13-like"/>
    <property type="match status" value="1"/>
</dbReference>